<comment type="caution">
    <text evidence="1">The sequence shown here is derived from an EMBL/GenBank/DDBJ whole genome shotgun (WGS) entry which is preliminary data.</text>
</comment>
<evidence type="ECO:0000313" key="1">
    <source>
        <dbReference type="EMBL" id="OIT00517.1"/>
    </source>
</evidence>
<protein>
    <submittedName>
        <fullName evidence="1">Phosphatidylinositol 4-kinase gamma 7</fullName>
    </submittedName>
</protein>
<dbReference type="Gramene" id="OIT00517">
    <property type="protein sequence ID" value="OIT00517"/>
    <property type="gene ID" value="A4A49_51118"/>
</dbReference>
<dbReference type="SMR" id="A0A1J6I677"/>
<gene>
    <name evidence="1" type="primary">PI4KG7_4</name>
    <name evidence="1" type="ORF">A4A49_51118</name>
</gene>
<dbReference type="Proteomes" id="UP000187609">
    <property type="component" value="Unassembled WGS sequence"/>
</dbReference>
<keyword evidence="2" id="KW-1185">Reference proteome</keyword>
<accession>A0A1J6I677</accession>
<proteinExistence type="predicted"/>
<dbReference type="GO" id="GO:0016301">
    <property type="term" value="F:kinase activity"/>
    <property type="evidence" value="ECO:0007669"/>
    <property type="project" value="UniProtKB-KW"/>
</dbReference>
<name>A0A1J6I677_NICAT</name>
<dbReference type="EMBL" id="MJEQ01037189">
    <property type="protein sequence ID" value="OIT00517.1"/>
    <property type="molecule type" value="Genomic_DNA"/>
</dbReference>
<evidence type="ECO:0000313" key="2">
    <source>
        <dbReference type="Proteomes" id="UP000187609"/>
    </source>
</evidence>
<dbReference type="STRING" id="49451.A0A1J6I677"/>
<sequence length="90" mass="10570">MMSREFRSAEEEPSEFEVVCLEARRLIAEREILSPKSEVDEEFQFDIDCEDAGYDYSPKLISQDFMNRNPFHFPIRGNGCFPLSKLDEKI</sequence>
<dbReference type="AlphaFoldDB" id="A0A1J6I677"/>
<organism evidence="1 2">
    <name type="scientific">Nicotiana attenuata</name>
    <name type="common">Coyote tobacco</name>
    <dbReference type="NCBI Taxonomy" id="49451"/>
    <lineage>
        <taxon>Eukaryota</taxon>
        <taxon>Viridiplantae</taxon>
        <taxon>Streptophyta</taxon>
        <taxon>Embryophyta</taxon>
        <taxon>Tracheophyta</taxon>
        <taxon>Spermatophyta</taxon>
        <taxon>Magnoliopsida</taxon>
        <taxon>eudicotyledons</taxon>
        <taxon>Gunneridae</taxon>
        <taxon>Pentapetalae</taxon>
        <taxon>asterids</taxon>
        <taxon>lamiids</taxon>
        <taxon>Solanales</taxon>
        <taxon>Solanaceae</taxon>
        <taxon>Nicotianoideae</taxon>
        <taxon>Nicotianeae</taxon>
        <taxon>Nicotiana</taxon>
    </lineage>
</organism>
<reference evidence="1" key="1">
    <citation type="submission" date="2016-11" db="EMBL/GenBank/DDBJ databases">
        <title>The genome of Nicotiana attenuata.</title>
        <authorList>
            <person name="Xu S."/>
            <person name="Brockmoeller T."/>
            <person name="Gaquerel E."/>
            <person name="Navarro A."/>
            <person name="Kuhl H."/>
            <person name="Gase K."/>
            <person name="Ling Z."/>
            <person name="Zhou W."/>
            <person name="Kreitzer C."/>
            <person name="Stanke M."/>
            <person name="Tang H."/>
            <person name="Lyons E."/>
            <person name="Pandey P."/>
            <person name="Pandey S.P."/>
            <person name="Timmermann B."/>
            <person name="Baldwin I.T."/>
        </authorList>
    </citation>
    <scope>NUCLEOTIDE SEQUENCE [LARGE SCALE GENOMIC DNA]</scope>
    <source>
        <strain evidence="1">UT</strain>
    </source>
</reference>